<evidence type="ECO:0000313" key="2">
    <source>
        <dbReference type="EMBL" id="KAH0466717.1"/>
    </source>
</evidence>
<dbReference type="InterPro" id="IPR049224">
    <property type="entry name" value="DUF6821"/>
</dbReference>
<gene>
    <name evidence="2" type="ORF">IEQ34_003955</name>
</gene>
<name>A0AAV7HEJ1_DENCH</name>
<keyword evidence="3" id="KW-1185">Reference proteome</keyword>
<comment type="caution">
    <text evidence="2">The sequence shown here is derived from an EMBL/GenBank/DDBJ whole genome shotgun (WGS) entry which is preliminary data.</text>
</comment>
<protein>
    <recommendedName>
        <fullName evidence="1">DUF6821 domain-containing protein</fullName>
    </recommendedName>
</protein>
<reference evidence="2 3" key="1">
    <citation type="journal article" date="2021" name="Hortic Res">
        <title>Chromosome-scale assembly of the Dendrobium chrysotoxum genome enhances the understanding of orchid evolution.</title>
        <authorList>
            <person name="Zhang Y."/>
            <person name="Zhang G.Q."/>
            <person name="Zhang D."/>
            <person name="Liu X.D."/>
            <person name="Xu X.Y."/>
            <person name="Sun W.H."/>
            <person name="Yu X."/>
            <person name="Zhu X."/>
            <person name="Wang Z.W."/>
            <person name="Zhao X."/>
            <person name="Zhong W.Y."/>
            <person name="Chen H."/>
            <person name="Yin W.L."/>
            <person name="Huang T."/>
            <person name="Niu S.C."/>
            <person name="Liu Z.J."/>
        </authorList>
    </citation>
    <scope>NUCLEOTIDE SEQUENCE [LARGE SCALE GENOMIC DNA]</scope>
    <source>
        <strain evidence="2">Lindl</strain>
    </source>
</reference>
<dbReference type="Pfam" id="PF20705">
    <property type="entry name" value="DUF6821"/>
    <property type="match status" value="1"/>
</dbReference>
<dbReference type="EMBL" id="JAGFBR010000005">
    <property type="protein sequence ID" value="KAH0466717.1"/>
    <property type="molecule type" value="Genomic_DNA"/>
</dbReference>
<evidence type="ECO:0000313" key="3">
    <source>
        <dbReference type="Proteomes" id="UP000775213"/>
    </source>
</evidence>
<organism evidence="2 3">
    <name type="scientific">Dendrobium chrysotoxum</name>
    <name type="common">Orchid</name>
    <dbReference type="NCBI Taxonomy" id="161865"/>
    <lineage>
        <taxon>Eukaryota</taxon>
        <taxon>Viridiplantae</taxon>
        <taxon>Streptophyta</taxon>
        <taxon>Embryophyta</taxon>
        <taxon>Tracheophyta</taxon>
        <taxon>Spermatophyta</taxon>
        <taxon>Magnoliopsida</taxon>
        <taxon>Liliopsida</taxon>
        <taxon>Asparagales</taxon>
        <taxon>Orchidaceae</taxon>
        <taxon>Epidendroideae</taxon>
        <taxon>Malaxideae</taxon>
        <taxon>Dendrobiinae</taxon>
        <taxon>Dendrobium</taxon>
    </lineage>
</organism>
<accession>A0AAV7HEJ1</accession>
<proteinExistence type="predicted"/>
<dbReference type="InterPro" id="IPR045883">
    <property type="entry name" value="At4g13530-like"/>
</dbReference>
<dbReference type="PANTHER" id="PTHR33646:SF6">
    <property type="entry name" value="TRANSMEMBRANE PROTEIN"/>
    <property type="match status" value="1"/>
</dbReference>
<dbReference type="AlphaFoldDB" id="A0AAV7HEJ1"/>
<dbReference type="Proteomes" id="UP000775213">
    <property type="component" value="Unassembled WGS sequence"/>
</dbReference>
<evidence type="ECO:0000259" key="1">
    <source>
        <dbReference type="Pfam" id="PF20705"/>
    </source>
</evidence>
<dbReference type="PANTHER" id="PTHR33646">
    <property type="entry name" value="GB|AAF00631.1"/>
    <property type="match status" value="1"/>
</dbReference>
<sequence>MKRKSRTIPLKLAIDDKKVSQFTAHSTSLNEAFSMVRRMPIIRPSLQAGVATQRAALPLR</sequence>
<feature type="domain" description="DUF6821" evidence="1">
    <location>
        <begin position="3"/>
        <end position="49"/>
    </location>
</feature>